<dbReference type="InterPro" id="IPR035093">
    <property type="entry name" value="RelE/ParE_toxin_dom_sf"/>
</dbReference>
<evidence type="ECO:0000256" key="2">
    <source>
        <dbReference type="ARBA" id="ARBA00022649"/>
    </source>
</evidence>
<dbReference type="Gene3D" id="3.30.2310.20">
    <property type="entry name" value="RelE-like"/>
    <property type="match status" value="1"/>
</dbReference>
<dbReference type="InterPro" id="IPR007712">
    <property type="entry name" value="RelE/ParE_toxin"/>
</dbReference>
<comment type="similarity">
    <text evidence="1">Belongs to the RelE toxin family.</text>
</comment>
<proteinExistence type="inferred from homology"/>
<reference evidence="3 4" key="1">
    <citation type="submission" date="2016-11" db="EMBL/GenBank/DDBJ databases">
        <authorList>
            <person name="Jaros S."/>
            <person name="Januszkiewicz K."/>
            <person name="Wedrychowicz H."/>
        </authorList>
    </citation>
    <scope>NUCLEOTIDE SEQUENCE [LARGE SCALE GENOMIC DNA]</scope>
    <source>
        <strain evidence="3 4">CGMCC 4.5723</strain>
    </source>
</reference>
<protein>
    <submittedName>
        <fullName evidence="3">mRNA interferase RelE/StbE</fullName>
    </submittedName>
</protein>
<name>A0A1M6NMH5_9ACTN</name>
<evidence type="ECO:0000313" key="3">
    <source>
        <dbReference type="EMBL" id="SHJ96762.1"/>
    </source>
</evidence>
<keyword evidence="4" id="KW-1185">Reference proteome</keyword>
<dbReference type="RefSeq" id="WP_073380708.1">
    <property type="nucleotide sequence ID" value="NZ_FQZK01000012.1"/>
</dbReference>
<dbReference type="PANTHER" id="PTHR35601">
    <property type="entry name" value="TOXIN RELE"/>
    <property type="match status" value="1"/>
</dbReference>
<dbReference type="EMBL" id="FQZK01000012">
    <property type="protein sequence ID" value="SHJ96762.1"/>
    <property type="molecule type" value="Genomic_DNA"/>
</dbReference>
<keyword evidence="2" id="KW-1277">Toxin-antitoxin system</keyword>
<dbReference type="SUPFAM" id="SSF143011">
    <property type="entry name" value="RelE-like"/>
    <property type="match status" value="1"/>
</dbReference>
<evidence type="ECO:0000256" key="1">
    <source>
        <dbReference type="ARBA" id="ARBA00006226"/>
    </source>
</evidence>
<gene>
    <name evidence="3" type="ORF">SAMN05421803_1127</name>
</gene>
<evidence type="ECO:0000313" key="4">
    <source>
        <dbReference type="Proteomes" id="UP000184452"/>
    </source>
</evidence>
<dbReference type="AlphaFoldDB" id="A0A1M6NMH5"/>
<dbReference type="PANTHER" id="PTHR35601:SF1">
    <property type="entry name" value="TOXIN RELE"/>
    <property type="match status" value="1"/>
</dbReference>
<accession>A0A1M6NMH5</accession>
<sequence length="87" mass="10180">MTYRTIFRPEAREELRKLPRTVAMNVFRKLTELEADPLGFGTTALVGDPEVRRLRVGDYRVVYTVEHDRLIVWVVHVGHRSGVYDRP</sequence>
<dbReference type="Pfam" id="PF05016">
    <property type="entry name" value="ParE_toxin"/>
    <property type="match status" value="1"/>
</dbReference>
<dbReference type="OrthoDB" id="5326046at2"/>
<dbReference type="Proteomes" id="UP000184452">
    <property type="component" value="Unassembled WGS sequence"/>
</dbReference>
<dbReference type="STRING" id="758803.SAMN05421803_1127"/>
<organism evidence="3 4">
    <name type="scientific">Nocardiopsis flavescens</name>
    <dbReference type="NCBI Taxonomy" id="758803"/>
    <lineage>
        <taxon>Bacteria</taxon>
        <taxon>Bacillati</taxon>
        <taxon>Actinomycetota</taxon>
        <taxon>Actinomycetes</taxon>
        <taxon>Streptosporangiales</taxon>
        <taxon>Nocardiopsidaceae</taxon>
        <taxon>Nocardiopsis</taxon>
    </lineage>
</organism>